<organism evidence="2 3">
    <name type="scientific">Pseudomonas putida</name>
    <name type="common">Arthrobacter siderocapsulatus</name>
    <dbReference type="NCBI Taxonomy" id="303"/>
    <lineage>
        <taxon>Bacteria</taxon>
        <taxon>Pseudomonadati</taxon>
        <taxon>Pseudomonadota</taxon>
        <taxon>Gammaproteobacteria</taxon>
        <taxon>Pseudomonadales</taxon>
        <taxon>Pseudomonadaceae</taxon>
        <taxon>Pseudomonas</taxon>
    </lineage>
</organism>
<feature type="transmembrane region" description="Helical" evidence="1">
    <location>
        <begin position="15"/>
        <end position="36"/>
    </location>
</feature>
<dbReference type="AlphaFoldDB" id="A0A2S3W928"/>
<evidence type="ECO:0000313" key="2">
    <source>
        <dbReference type="EMBL" id="POF87449.1"/>
    </source>
</evidence>
<feature type="transmembrane region" description="Helical" evidence="1">
    <location>
        <begin position="120"/>
        <end position="141"/>
    </location>
</feature>
<gene>
    <name evidence="2" type="ORF">BGP80_05490</name>
</gene>
<keyword evidence="1" id="KW-0472">Membrane</keyword>
<comment type="caution">
    <text evidence="2">The sequence shown here is derived from an EMBL/GenBank/DDBJ whole genome shotgun (WGS) entry which is preliminary data.</text>
</comment>
<feature type="transmembrane region" description="Helical" evidence="1">
    <location>
        <begin position="90"/>
        <end position="114"/>
    </location>
</feature>
<evidence type="ECO:0000256" key="1">
    <source>
        <dbReference type="SAM" id="Phobius"/>
    </source>
</evidence>
<dbReference type="EMBL" id="MIND01000018">
    <property type="protein sequence ID" value="POF87449.1"/>
    <property type="molecule type" value="Genomic_DNA"/>
</dbReference>
<reference evidence="2 3" key="1">
    <citation type="submission" date="2016-08" db="EMBL/GenBank/DDBJ databases">
        <authorList>
            <person name="Seilhamer J.J."/>
        </authorList>
    </citation>
    <scope>NUCLEOTIDE SEQUENCE [LARGE SCALE GENOMIC DNA]</scope>
    <source>
        <strain evidence="2 3">KT-27</strain>
    </source>
</reference>
<feature type="transmembrane region" description="Helical" evidence="1">
    <location>
        <begin position="63"/>
        <end position="83"/>
    </location>
</feature>
<protein>
    <submittedName>
        <fullName evidence="2">Uncharacterized protein</fullName>
    </submittedName>
</protein>
<sequence length="145" mass="16471">MTSRLQISSGRKIRLIQMLWGGMDALYVAFLVYGSLKRGRVPILGDFYSGLESMQCWGGGLEFLIWLGAAVQISVIVTCVLFLAGRTYALYLAVIQFPGRLMFAIPSFSLLLVIPGINAWLWMVIFLAFEAIKGWSLWWLWRNRT</sequence>
<keyword evidence="1" id="KW-0812">Transmembrane</keyword>
<proteinExistence type="predicted"/>
<evidence type="ECO:0000313" key="3">
    <source>
        <dbReference type="Proteomes" id="UP000237194"/>
    </source>
</evidence>
<accession>A0A2S3W928</accession>
<name>A0A2S3W928_PSEPU</name>
<keyword evidence="1" id="KW-1133">Transmembrane helix</keyword>
<reference evidence="2 3" key="2">
    <citation type="submission" date="2018-03" db="EMBL/GenBank/DDBJ databases">
        <title>Draft genome of Pseudomonas putida strain KT-27.</title>
        <authorList>
            <person name="Yoshizawa S."/>
            <person name="Khan N.H."/>
            <person name="Nishimura M."/>
            <person name="Chiura H.X."/>
            <person name="Ogura Y."/>
            <person name="Hayashi T."/>
            <person name="Kogure K."/>
        </authorList>
    </citation>
    <scope>NUCLEOTIDE SEQUENCE [LARGE SCALE GENOMIC DNA]</scope>
    <source>
        <strain evidence="2 3">KT-27</strain>
    </source>
</reference>
<dbReference type="Proteomes" id="UP000237194">
    <property type="component" value="Unassembled WGS sequence"/>
</dbReference>